<dbReference type="GO" id="GO:0005634">
    <property type="term" value="C:nucleus"/>
    <property type="evidence" value="ECO:0007669"/>
    <property type="project" value="TreeGrafter"/>
</dbReference>
<dbReference type="Gene3D" id="2.60.40.10">
    <property type="entry name" value="Immunoglobulins"/>
    <property type="match status" value="1"/>
</dbReference>
<dbReference type="InterPro" id="IPR013783">
    <property type="entry name" value="Ig-like_fold"/>
</dbReference>
<keyword evidence="5" id="KW-1185">Reference proteome</keyword>
<dbReference type="STRING" id="5288.A0A5C5FUR4"/>
<dbReference type="GO" id="GO:0019901">
    <property type="term" value="F:protein kinase binding"/>
    <property type="evidence" value="ECO:0007669"/>
    <property type="project" value="TreeGrafter"/>
</dbReference>
<dbReference type="GO" id="GO:0007165">
    <property type="term" value="P:signal transduction"/>
    <property type="evidence" value="ECO:0007669"/>
    <property type="project" value="TreeGrafter"/>
</dbReference>
<dbReference type="SUPFAM" id="SSF81296">
    <property type="entry name" value="E set domains"/>
    <property type="match status" value="1"/>
</dbReference>
<dbReference type="Pfam" id="PF16561">
    <property type="entry name" value="AMPK1_CBM"/>
    <property type="match status" value="1"/>
</dbReference>
<dbReference type="InterPro" id="IPR032640">
    <property type="entry name" value="AMPK1_CBM"/>
</dbReference>
<name>A0A5C5FUR4_9BASI</name>
<feature type="region of interest" description="Disordered" evidence="2">
    <location>
        <begin position="1"/>
        <end position="199"/>
    </location>
</feature>
<proteinExistence type="inferred from homology"/>
<dbReference type="GO" id="GO:0005737">
    <property type="term" value="C:cytoplasm"/>
    <property type="evidence" value="ECO:0007669"/>
    <property type="project" value="TreeGrafter"/>
</dbReference>
<dbReference type="OrthoDB" id="531008at2759"/>
<feature type="region of interest" description="Disordered" evidence="2">
    <location>
        <begin position="216"/>
        <end position="279"/>
    </location>
</feature>
<reference evidence="4 5" key="1">
    <citation type="submission" date="2019-03" db="EMBL/GenBank/DDBJ databases">
        <title>Rhodosporidium diobovatum UCD-FST 08-225 genome sequencing, assembly, and annotation.</title>
        <authorList>
            <person name="Fakankun I.U."/>
            <person name="Fristensky B."/>
            <person name="Levin D.B."/>
        </authorList>
    </citation>
    <scope>NUCLEOTIDE SEQUENCE [LARGE SCALE GENOMIC DNA]</scope>
    <source>
        <strain evidence="4 5">UCD-FST 08-225</strain>
    </source>
</reference>
<dbReference type="Proteomes" id="UP000311382">
    <property type="component" value="Unassembled WGS sequence"/>
</dbReference>
<gene>
    <name evidence="4" type="ORF">DMC30DRAFT_365795</name>
</gene>
<evidence type="ECO:0000256" key="1">
    <source>
        <dbReference type="ARBA" id="ARBA00010926"/>
    </source>
</evidence>
<dbReference type="GO" id="GO:0031588">
    <property type="term" value="C:nucleotide-activated protein kinase complex"/>
    <property type="evidence" value="ECO:0007669"/>
    <property type="project" value="TreeGrafter"/>
</dbReference>
<feature type="non-terminal residue" evidence="4">
    <location>
        <position position="592"/>
    </location>
</feature>
<evidence type="ECO:0000259" key="3">
    <source>
        <dbReference type="Pfam" id="PF16561"/>
    </source>
</evidence>
<feature type="compositionally biased region" description="Low complexity" evidence="2">
    <location>
        <begin position="227"/>
        <end position="252"/>
    </location>
</feature>
<evidence type="ECO:0000313" key="4">
    <source>
        <dbReference type="EMBL" id="TNY19952.1"/>
    </source>
</evidence>
<feature type="compositionally biased region" description="Low complexity" evidence="2">
    <location>
        <begin position="12"/>
        <end position="43"/>
    </location>
</feature>
<comment type="similarity">
    <text evidence="1">Belongs to the 5'-AMP-activated protein kinase beta subunit family.</text>
</comment>
<dbReference type="InterPro" id="IPR050827">
    <property type="entry name" value="CRP1_MDG1_kinase"/>
</dbReference>
<dbReference type="InterPro" id="IPR014756">
    <property type="entry name" value="Ig_E-set"/>
</dbReference>
<evidence type="ECO:0000256" key="2">
    <source>
        <dbReference type="SAM" id="MobiDB-lite"/>
    </source>
</evidence>
<dbReference type="AlphaFoldDB" id="A0A5C5FUR4"/>
<dbReference type="PANTHER" id="PTHR10343:SF84">
    <property type="entry name" value="5'-AMP-ACTIVATED PROTEIN KINASE SUBUNIT BETA-1"/>
    <property type="match status" value="1"/>
</dbReference>
<evidence type="ECO:0000313" key="5">
    <source>
        <dbReference type="Proteomes" id="UP000311382"/>
    </source>
</evidence>
<comment type="caution">
    <text evidence="4">The sequence shown here is derived from an EMBL/GenBank/DDBJ whole genome shotgun (WGS) entry which is preliminary data.</text>
</comment>
<feature type="compositionally biased region" description="Low complexity" evidence="2">
    <location>
        <begin position="135"/>
        <end position="150"/>
    </location>
</feature>
<organism evidence="4 5">
    <name type="scientific">Rhodotorula diobovata</name>
    <dbReference type="NCBI Taxonomy" id="5288"/>
    <lineage>
        <taxon>Eukaryota</taxon>
        <taxon>Fungi</taxon>
        <taxon>Dikarya</taxon>
        <taxon>Basidiomycota</taxon>
        <taxon>Pucciniomycotina</taxon>
        <taxon>Microbotryomycetes</taxon>
        <taxon>Sporidiobolales</taxon>
        <taxon>Sporidiobolaceae</taxon>
        <taxon>Rhodotorula</taxon>
    </lineage>
</organism>
<accession>A0A5C5FUR4</accession>
<feature type="compositionally biased region" description="Low complexity" evidence="2">
    <location>
        <begin position="295"/>
        <end position="315"/>
    </location>
</feature>
<protein>
    <recommendedName>
        <fullName evidence="3">AMP-activated protein kinase glycogen-binding domain-containing protein</fullName>
    </recommendedName>
</protein>
<feature type="domain" description="AMP-activated protein kinase glycogen-binding" evidence="3">
    <location>
        <begin position="486"/>
        <end position="559"/>
    </location>
</feature>
<feature type="region of interest" description="Disordered" evidence="2">
    <location>
        <begin position="295"/>
        <end position="342"/>
    </location>
</feature>
<feature type="region of interest" description="Disordered" evidence="2">
    <location>
        <begin position="364"/>
        <end position="413"/>
    </location>
</feature>
<dbReference type="PANTHER" id="PTHR10343">
    <property type="entry name" value="5'-AMP-ACTIVATED PROTEIN KINASE , BETA SUBUNIT"/>
    <property type="match status" value="1"/>
</dbReference>
<dbReference type="CDD" id="cd02859">
    <property type="entry name" value="E_set_AMPKbeta_like_N"/>
    <property type="match status" value="1"/>
</dbReference>
<dbReference type="EMBL" id="SOZI01000080">
    <property type="protein sequence ID" value="TNY19952.1"/>
    <property type="molecule type" value="Genomic_DNA"/>
</dbReference>
<sequence>MGNNPSTPQAPPGSSRSSRNSPRSRTVSLPHPASPSTGPSSAPERPHSSRRRKPSIELPDVQPSPHLPRRKGSDRPPVVDEELDPDPPEGQGGSLRGALQGKADHVVYGPRRQDDETVLLKTPPALVPSAPAPASPAAASSKPAAAMAIPGTGMRPHAPRTPGGGGPGARDGSLTNAGMGAIGASPLMDPDDTTHPGFGASARLTSAVLMSTERMPVVGSPSREDLLPGAAASASPLARRAAAASAADSSSGYDTPDSARSGTDVRRIVPTPQTSFGGAATSILAPSSAASASSASSSATAVPPSVSLQQQQQQPYPLPTHDELPVPHTASPSPPASQPSDTVLAPVVPAEALPLASEAIPSGTSVIASPPGSGGPTTPTGGAFAPAAAAAGTAGPASSSSSEAGPAGAQAVPPSPAVLLPPAVFNAPVAAIPIPLLSVPSQTIAQSLLAAAVDLGAGEGGVPTLIKWKNEDGQVPPGKDGKGAKGPREVFVTGTFAKGWKTKIELRKTDASDFSALISLPPGPHRLKFIVDDEWKASKHLPVATDADGNLINYLQVNPVNSKIPVTVWAPPPPTAAPTSAVATSAATTGVP</sequence>
<feature type="compositionally biased region" description="Low complexity" evidence="2">
    <location>
        <begin position="368"/>
        <end position="413"/>
    </location>
</feature>